<comment type="caution">
    <text evidence="2">The sequence shown here is derived from an EMBL/GenBank/DDBJ whole genome shotgun (WGS) entry which is preliminary data.</text>
</comment>
<name>A0A0A8KZT0_9SACH</name>
<keyword evidence="1" id="KW-0732">Signal</keyword>
<organism evidence="2 3">
    <name type="scientific">Kluyveromyces dobzhanskii CBS 2104</name>
    <dbReference type="NCBI Taxonomy" id="1427455"/>
    <lineage>
        <taxon>Eukaryota</taxon>
        <taxon>Fungi</taxon>
        <taxon>Dikarya</taxon>
        <taxon>Ascomycota</taxon>
        <taxon>Saccharomycotina</taxon>
        <taxon>Saccharomycetes</taxon>
        <taxon>Saccharomycetales</taxon>
        <taxon>Saccharomycetaceae</taxon>
        <taxon>Kluyveromyces</taxon>
    </lineage>
</organism>
<proteinExistence type="predicted"/>
<reference evidence="2 3" key="1">
    <citation type="submission" date="2014-03" db="EMBL/GenBank/DDBJ databases">
        <title>The genome of Kluyveromyces dobzhanskii.</title>
        <authorList>
            <person name="Nystedt B."/>
            <person name="Astrom S."/>
        </authorList>
    </citation>
    <scope>NUCLEOTIDE SEQUENCE [LARGE SCALE GENOMIC DNA]</scope>
    <source>
        <strain evidence="2 3">CBS 2104</strain>
    </source>
</reference>
<feature type="signal peptide" evidence="1">
    <location>
        <begin position="1"/>
        <end position="23"/>
    </location>
</feature>
<evidence type="ECO:0000313" key="3">
    <source>
        <dbReference type="Proteomes" id="UP000031516"/>
    </source>
</evidence>
<dbReference type="Proteomes" id="UP000031516">
    <property type="component" value="Unassembled WGS sequence"/>
</dbReference>
<gene>
    <name evidence="2" type="ORF">KLDO_g429</name>
</gene>
<protein>
    <submittedName>
        <fullName evidence="2">WGS project CCBQ000000000 data, contig 00016</fullName>
    </submittedName>
</protein>
<sequence length="403" mass="46068">MRKGLVCPVLLVYVIFLIEIAQGKVLLPIHTIDKACSVGSNSGNTNMKKTLEMWSGSKIPLDSLPGDTKLFTGFKVHRVFNFHQLYRQSSKALKITYCNEGKVVFDTEKQITSDTKDWSHPWCFFESGESQESNGDLNNLHCLKIARRKKYAVRPFDLFVPYTWVGGLFYCDIDSTAKQLISTSLRNDQVDTDDMKEVCSLSNSIPIQPLYASTYSDSWTEVVSKRLVPFVTLLSKRKTRTYVPYLHTPNLSMGLGKFSLSSYSSNVSMSQLPELNGKLSVGELLMGWFSKSKGDEDAVWFQEIEVSEKYHYNNEDSFKLSLATQKLKEMVAPFIQSFPDEQRRPALHLRALNIITKGLWKSFGITDKLLSANLTKILDKCWAFLRYWDNMNVSKESFQYIHP</sequence>
<feature type="chain" id="PRO_5002037952" evidence="1">
    <location>
        <begin position="24"/>
        <end position="403"/>
    </location>
</feature>
<evidence type="ECO:0000256" key="1">
    <source>
        <dbReference type="SAM" id="SignalP"/>
    </source>
</evidence>
<evidence type="ECO:0000313" key="2">
    <source>
        <dbReference type="EMBL" id="CDO92103.1"/>
    </source>
</evidence>
<dbReference type="OrthoDB" id="4024574at2759"/>
<accession>A0A0A8KZT0</accession>
<dbReference type="EMBL" id="CCBQ010000012">
    <property type="protein sequence ID" value="CDO92103.1"/>
    <property type="molecule type" value="Genomic_DNA"/>
</dbReference>
<dbReference type="AlphaFoldDB" id="A0A0A8KZT0"/>
<keyword evidence="3" id="KW-1185">Reference proteome</keyword>